<gene>
    <name evidence="4" type="ORF">JKP88DRAFT_180885</name>
</gene>
<dbReference type="Gene3D" id="3.30.60.30">
    <property type="match status" value="1"/>
</dbReference>
<reference evidence="4" key="1">
    <citation type="submission" date="2021-02" db="EMBL/GenBank/DDBJ databases">
        <title>First Annotated Genome of the Yellow-green Alga Tribonema minus.</title>
        <authorList>
            <person name="Mahan K.M."/>
        </authorList>
    </citation>
    <scope>NUCLEOTIDE SEQUENCE</scope>
    <source>
        <strain evidence="4">UTEX B ZZ1240</strain>
    </source>
</reference>
<evidence type="ECO:0000256" key="1">
    <source>
        <dbReference type="SAM" id="MobiDB-lite"/>
    </source>
</evidence>
<evidence type="ECO:0000313" key="5">
    <source>
        <dbReference type="Proteomes" id="UP000664859"/>
    </source>
</evidence>
<sequence length="93" mass="9546">MRSTALVASVTLAAAAAAAYDCDVGCPTTWDPVCGAGGVTYTNECVATCQDVVIAKQGKCGQPSRSLGDDDRHATSAPSRIREDGIVTRAVSR</sequence>
<dbReference type="InterPro" id="IPR036058">
    <property type="entry name" value="Kazal_dom_sf"/>
</dbReference>
<evidence type="ECO:0000259" key="3">
    <source>
        <dbReference type="PROSITE" id="PS51465"/>
    </source>
</evidence>
<dbReference type="Pfam" id="PF00050">
    <property type="entry name" value="Kazal_1"/>
    <property type="match status" value="1"/>
</dbReference>
<dbReference type="InterPro" id="IPR002350">
    <property type="entry name" value="Kazal_dom"/>
</dbReference>
<comment type="caution">
    <text evidence="4">The sequence shown here is derived from an EMBL/GenBank/DDBJ whole genome shotgun (WGS) entry which is preliminary data.</text>
</comment>
<dbReference type="Proteomes" id="UP000664859">
    <property type="component" value="Unassembled WGS sequence"/>
</dbReference>
<feature type="domain" description="Kazal-like" evidence="3">
    <location>
        <begin position="16"/>
        <end position="62"/>
    </location>
</feature>
<dbReference type="SMART" id="SM00280">
    <property type="entry name" value="KAZAL"/>
    <property type="match status" value="1"/>
</dbReference>
<keyword evidence="5" id="KW-1185">Reference proteome</keyword>
<evidence type="ECO:0000313" key="4">
    <source>
        <dbReference type="EMBL" id="KAG5184835.1"/>
    </source>
</evidence>
<feature type="chain" id="PRO_5032435299" description="Kazal-like domain-containing protein" evidence="2">
    <location>
        <begin position="20"/>
        <end position="93"/>
    </location>
</feature>
<proteinExistence type="predicted"/>
<feature type="region of interest" description="Disordered" evidence="1">
    <location>
        <begin position="60"/>
        <end position="93"/>
    </location>
</feature>
<accession>A0A835Z4F2</accession>
<feature type="signal peptide" evidence="2">
    <location>
        <begin position="1"/>
        <end position="19"/>
    </location>
</feature>
<feature type="compositionally biased region" description="Basic and acidic residues" evidence="1">
    <location>
        <begin position="67"/>
        <end position="86"/>
    </location>
</feature>
<dbReference type="PROSITE" id="PS51465">
    <property type="entry name" value="KAZAL_2"/>
    <property type="match status" value="1"/>
</dbReference>
<keyword evidence="2" id="KW-0732">Signal</keyword>
<dbReference type="SUPFAM" id="SSF100895">
    <property type="entry name" value="Kazal-type serine protease inhibitors"/>
    <property type="match status" value="1"/>
</dbReference>
<organism evidence="4 5">
    <name type="scientific">Tribonema minus</name>
    <dbReference type="NCBI Taxonomy" id="303371"/>
    <lineage>
        <taxon>Eukaryota</taxon>
        <taxon>Sar</taxon>
        <taxon>Stramenopiles</taxon>
        <taxon>Ochrophyta</taxon>
        <taxon>PX clade</taxon>
        <taxon>Xanthophyceae</taxon>
        <taxon>Tribonematales</taxon>
        <taxon>Tribonemataceae</taxon>
        <taxon>Tribonema</taxon>
    </lineage>
</organism>
<evidence type="ECO:0000256" key="2">
    <source>
        <dbReference type="SAM" id="SignalP"/>
    </source>
</evidence>
<dbReference type="EMBL" id="JAFCMP010000148">
    <property type="protein sequence ID" value="KAG5184835.1"/>
    <property type="molecule type" value="Genomic_DNA"/>
</dbReference>
<name>A0A835Z4F2_9STRA</name>
<dbReference type="AlphaFoldDB" id="A0A835Z4F2"/>
<dbReference type="OrthoDB" id="343609at2759"/>
<protein>
    <recommendedName>
        <fullName evidence="3">Kazal-like domain-containing protein</fullName>
    </recommendedName>
</protein>